<dbReference type="GO" id="GO:0046306">
    <property type="term" value="P:alkanesulfonate catabolic process"/>
    <property type="evidence" value="ECO:0007669"/>
    <property type="project" value="TreeGrafter"/>
</dbReference>
<evidence type="ECO:0000259" key="5">
    <source>
        <dbReference type="Pfam" id="PF00296"/>
    </source>
</evidence>
<dbReference type="InterPro" id="IPR019921">
    <property type="entry name" value="Lucif-like_OxRdtase_Rv2161c"/>
</dbReference>
<dbReference type="EMBL" id="AAXG02000034">
    <property type="protein sequence ID" value="EDM98469.1"/>
    <property type="molecule type" value="Genomic_DNA"/>
</dbReference>
<dbReference type="AlphaFoldDB" id="A6NZW6"/>
<accession>A6NZW6</accession>
<dbReference type="InterPro" id="IPR011251">
    <property type="entry name" value="Luciferase-like_dom"/>
</dbReference>
<sequence length="339" mass="37717">MKANFGLGIATGTEGLMYPIPYSSARDVVDLSIYAEKLGFHSVWGNDHITSQDYVREQFGQAPRYYSPLITLAAIAERTTTLKIATALLVIPFRNPLVMAKEIATLDHLSGGRLLLGVGLGAYREEFVAEFGDKAHEMVRGEMLDESLDIMHKLFTEDNVTVKGKYFDIQNGQSFPHPVQDPFAFYFGGNSSNSYRRVAKWGTGWLPALLTPDEVKNGVAALKEACDAIGRDVSTIDIAPQISVSIAKTHEEAIERWEKSQIYRHSCSLGKSTMKGKDATNYMERNLIGSVDEVKAQVERYMEAGVTTFSALIFADSTLEETRDHMQFFAEEIISKYGK</sequence>
<dbReference type="GO" id="GO:0008726">
    <property type="term" value="F:alkanesulfonate monooxygenase activity"/>
    <property type="evidence" value="ECO:0007669"/>
    <property type="project" value="TreeGrafter"/>
</dbReference>
<dbReference type="STRING" id="411467.BACCAP_03770"/>
<reference evidence="6 7" key="2">
    <citation type="submission" date="2007-06" db="EMBL/GenBank/DDBJ databases">
        <title>Draft genome sequence of Pseudoflavonifractor capillosus ATCC 29799.</title>
        <authorList>
            <person name="Sudarsanam P."/>
            <person name="Ley R."/>
            <person name="Guruge J."/>
            <person name="Turnbaugh P.J."/>
            <person name="Mahowald M."/>
            <person name="Liep D."/>
            <person name="Gordon J."/>
        </authorList>
    </citation>
    <scope>NUCLEOTIDE SEQUENCE [LARGE SCALE GENOMIC DNA]</scope>
    <source>
        <strain evidence="6 7">ATCC 29799</strain>
    </source>
</reference>
<dbReference type="OrthoDB" id="9814695at2"/>
<dbReference type="SUPFAM" id="SSF51679">
    <property type="entry name" value="Bacterial luciferase-like"/>
    <property type="match status" value="1"/>
</dbReference>
<keyword evidence="3 6" id="KW-0560">Oxidoreductase</keyword>
<proteinExistence type="predicted"/>
<dbReference type="RefSeq" id="WP_006574271.1">
    <property type="nucleotide sequence ID" value="NZ_AAXG02000034.1"/>
</dbReference>
<evidence type="ECO:0000256" key="3">
    <source>
        <dbReference type="ARBA" id="ARBA00023002"/>
    </source>
</evidence>
<evidence type="ECO:0000313" key="6">
    <source>
        <dbReference type="EMBL" id="EDM98469.1"/>
    </source>
</evidence>
<organism evidence="6 7">
    <name type="scientific">Pseudoflavonifractor capillosus ATCC 29799</name>
    <dbReference type="NCBI Taxonomy" id="411467"/>
    <lineage>
        <taxon>Bacteria</taxon>
        <taxon>Bacillati</taxon>
        <taxon>Bacillota</taxon>
        <taxon>Clostridia</taxon>
        <taxon>Eubacteriales</taxon>
        <taxon>Oscillospiraceae</taxon>
        <taxon>Pseudoflavonifractor</taxon>
    </lineage>
</organism>
<dbReference type="eggNOG" id="COG2141">
    <property type="taxonomic scope" value="Bacteria"/>
</dbReference>
<evidence type="ECO:0000256" key="1">
    <source>
        <dbReference type="ARBA" id="ARBA00022630"/>
    </source>
</evidence>
<comment type="caution">
    <text evidence="6">The sequence shown here is derived from an EMBL/GenBank/DDBJ whole genome shotgun (WGS) entry which is preliminary data.</text>
</comment>
<keyword evidence="7" id="KW-1185">Reference proteome</keyword>
<evidence type="ECO:0000313" key="7">
    <source>
        <dbReference type="Proteomes" id="UP000003639"/>
    </source>
</evidence>
<dbReference type="PANTHER" id="PTHR42847">
    <property type="entry name" value="ALKANESULFONATE MONOOXYGENASE"/>
    <property type="match status" value="1"/>
</dbReference>
<dbReference type="InterPro" id="IPR050172">
    <property type="entry name" value="SsuD_RutA_monooxygenase"/>
</dbReference>
<dbReference type="InterPro" id="IPR036661">
    <property type="entry name" value="Luciferase-like_sf"/>
</dbReference>
<keyword evidence="1" id="KW-0285">Flavoprotein</keyword>
<keyword evidence="4" id="KW-0503">Monooxygenase</keyword>
<keyword evidence="2" id="KW-0288">FMN</keyword>
<dbReference type="Pfam" id="PF00296">
    <property type="entry name" value="Bac_luciferase"/>
    <property type="match status" value="1"/>
</dbReference>
<dbReference type="Gene3D" id="3.20.20.30">
    <property type="entry name" value="Luciferase-like domain"/>
    <property type="match status" value="1"/>
</dbReference>
<dbReference type="Proteomes" id="UP000003639">
    <property type="component" value="Unassembled WGS sequence"/>
</dbReference>
<evidence type="ECO:0000256" key="4">
    <source>
        <dbReference type="ARBA" id="ARBA00023033"/>
    </source>
</evidence>
<evidence type="ECO:0000256" key="2">
    <source>
        <dbReference type="ARBA" id="ARBA00022643"/>
    </source>
</evidence>
<name>A6NZW6_9FIRM</name>
<gene>
    <name evidence="6" type="ORF">BACCAP_03770</name>
</gene>
<dbReference type="PANTHER" id="PTHR42847:SF4">
    <property type="entry name" value="ALKANESULFONATE MONOOXYGENASE-RELATED"/>
    <property type="match status" value="1"/>
</dbReference>
<reference evidence="6 7" key="1">
    <citation type="submission" date="2007-04" db="EMBL/GenBank/DDBJ databases">
        <authorList>
            <person name="Fulton L."/>
            <person name="Clifton S."/>
            <person name="Fulton B."/>
            <person name="Xu J."/>
            <person name="Minx P."/>
            <person name="Pepin K.H."/>
            <person name="Johnson M."/>
            <person name="Thiruvilangam P."/>
            <person name="Bhonagiri V."/>
            <person name="Nash W.E."/>
            <person name="Mardis E.R."/>
            <person name="Wilson R.K."/>
        </authorList>
    </citation>
    <scope>NUCLEOTIDE SEQUENCE [LARGE SCALE GENOMIC DNA]</scope>
    <source>
        <strain evidence="6 7">ATCC 29799</strain>
    </source>
</reference>
<dbReference type="NCBIfam" id="TIGR03619">
    <property type="entry name" value="F420_Rv2161c"/>
    <property type="match status" value="1"/>
</dbReference>
<protein>
    <submittedName>
        <fullName evidence="6">Putative F420-dependent oxidoreductase, Rv2161c family</fullName>
        <ecNumber evidence="6">1.-.-.-</ecNumber>
    </submittedName>
</protein>
<dbReference type="EC" id="1.-.-.-" evidence="6"/>
<feature type="domain" description="Luciferase-like" evidence="5">
    <location>
        <begin position="19"/>
        <end position="307"/>
    </location>
</feature>